<feature type="compositionally biased region" description="Low complexity" evidence="9">
    <location>
        <begin position="143"/>
        <end position="171"/>
    </location>
</feature>
<dbReference type="GO" id="GO:0006825">
    <property type="term" value="P:copper ion transport"/>
    <property type="evidence" value="ECO:0007669"/>
    <property type="project" value="InterPro"/>
</dbReference>
<feature type="domain" description="Copper resistance protein D" evidence="13">
    <location>
        <begin position="474"/>
        <end position="566"/>
    </location>
</feature>
<feature type="transmembrane region" description="Helical" evidence="10">
    <location>
        <begin position="408"/>
        <end position="428"/>
    </location>
</feature>
<evidence type="ECO:0000256" key="6">
    <source>
        <dbReference type="ARBA" id="ARBA00022989"/>
    </source>
</evidence>
<keyword evidence="15" id="KW-1185">Reference proteome</keyword>
<evidence type="ECO:0000256" key="11">
    <source>
        <dbReference type="SAM" id="SignalP"/>
    </source>
</evidence>
<evidence type="ECO:0008006" key="16">
    <source>
        <dbReference type="Google" id="ProtNLM"/>
    </source>
</evidence>
<evidence type="ECO:0000256" key="10">
    <source>
        <dbReference type="SAM" id="Phobius"/>
    </source>
</evidence>
<evidence type="ECO:0000259" key="12">
    <source>
        <dbReference type="Pfam" id="PF04234"/>
    </source>
</evidence>
<name>A0A371PFL1_9BACL</name>
<keyword evidence="7" id="KW-0186">Copper</keyword>
<dbReference type="InterPro" id="IPR032694">
    <property type="entry name" value="CopC/D"/>
</dbReference>
<feature type="transmembrane region" description="Helical" evidence="10">
    <location>
        <begin position="376"/>
        <end position="396"/>
    </location>
</feature>
<dbReference type="GO" id="GO:0005886">
    <property type="term" value="C:plasma membrane"/>
    <property type="evidence" value="ECO:0007669"/>
    <property type="project" value="UniProtKB-SubCell"/>
</dbReference>
<feature type="transmembrane region" description="Helical" evidence="10">
    <location>
        <begin position="339"/>
        <end position="356"/>
    </location>
</feature>
<feature type="transmembrane region" description="Helical" evidence="10">
    <location>
        <begin position="515"/>
        <end position="535"/>
    </location>
</feature>
<evidence type="ECO:0000256" key="3">
    <source>
        <dbReference type="ARBA" id="ARBA00022692"/>
    </source>
</evidence>
<feature type="compositionally biased region" description="Polar residues" evidence="9">
    <location>
        <begin position="193"/>
        <end position="202"/>
    </location>
</feature>
<evidence type="ECO:0000259" key="13">
    <source>
        <dbReference type="Pfam" id="PF05425"/>
    </source>
</evidence>
<comment type="caution">
    <text evidence="14">The sequence shown here is derived from an EMBL/GenBank/DDBJ whole genome shotgun (WGS) entry which is preliminary data.</text>
</comment>
<feature type="signal peptide" evidence="11">
    <location>
        <begin position="1"/>
        <end position="27"/>
    </location>
</feature>
<feature type="region of interest" description="Disordered" evidence="9">
    <location>
        <begin position="128"/>
        <end position="288"/>
    </location>
</feature>
<feature type="compositionally biased region" description="Acidic residues" evidence="9">
    <location>
        <begin position="242"/>
        <end position="254"/>
    </location>
</feature>
<gene>
    <name evidence="14" type="ORF">DX130_13430</name>
</gene>
<evidence type="ECO:0000256" key="8">
    <source>
        <dbReference type="ARBA" id="ARBA00023136"/>
    </source>
</evidence>
<feature type="transmembrane region" description="Helical" evidence="10">
    <location>
        <begin position="297"/>
        <end position="318"/>
    </location>
</feature>
<feature type="chain" id="PRO_5016794925" description="Copper resistance protein CopC" evidence="11">
    <location>
        <begin position="28"/>
        <end position="706"/>
    </location>
</feature>
<dbReference type="InterPro" id="IPR014756">
    <property type="entry name" value="Ig_E-set"/>
</dbReference>
<evidence type="ECO:0000256" key="1">
    <source>
        <dbReference type="ARBA" id="ARBA00004651"/>
    </source>
</evidence>
<organism evidence="14 15">
    <name type="scientific">Paenibacillus paeoniae</name>
    <dbReference type="NCBI Taxonomy" id="2292705"/>
    <lineage>
        <taxon>Bacteria</taxon>
        <taxon>Bacillati</taxon>
        <taxon>Bacillota</taxon>
        <taxon>Bacilli</taxon>
        <taxon>Bacillales</taxon>
        <taxon>Paenibacillaceae</taxon>
        <taxon>Paenibacillus</taxon>
    </lineage>
</organism>
<evidence type="ECO:0000256" key="7">
    <source>
        <dbReference type="ARBA" id="ARBA00023008"/>
    </source>
</evidence>
<feature type="domain" description="CopC" evidence="12">
    <location>
        <begin position="26"/>
        <end position="119"/>
    </location>
</feature>
<keyword evidence="8 10" id="KW-0472">Membrane</keyword>
<sequence>MMKKSYSLLAILLVVWACLPSFVSAHAYIYQSSPLANAVLDSSPSQIKLTFTEKIDTKMSSITLQNDSGGEVKGTTLSSDGDQTLILTIPKLEQGVYKVKWQVLSLDTHVTDGSYSFSIGVELETKAPDDTASLDGGSGGSVKPSATAKPSQAPSATSSTTSPGVTVTPKPSVTPSPEGPLKQEPSMAAGSASPVSTPTQDASEGALPTGQPDGTDGSSPDEPASSETLETDTGSGLAPDPADAEPTDDVDGAEEASGVIEGETEAPTGSESGGSTATGAGGSDEEHNHAGGHSLMVFLRIAEVLAAMAAGGILFFRYALWRSESIEPPAGFTLRAEQFVIAAAAIIWIATGWSRIDMLASQFSGIAWNDILSQTMVGKVAFMRPTAAIIILLLAFAPKREAVWANPVKWLLAAGIIITFPLTGHAYAAAEDAMVAIIAHTVHMGTAALWFGGLTGLWMLTYRPAGSEALLRAGDKFAMYALPSIVLIIISGVWLTLDHLSSWTQLWGSDYGRLALAKIVLLLLVVGIAAVHRLLRNKASGERALIWGVRAEIAAAIALIVVAGWLSTTSPPPYSPPNAAREPIYWHVMGENAHMTLRLRVNESQSGAQHAKLDVWLREDQGEPDELRVEFVPETGAAAESIAIPVEKQPGDKDPFGFPGFNKYTYESEGVYFSATEDGRLLVRFKDQSGETFMYEKLVSDTSLSP</sequence>
<dbReference type="GO" id="GO:0042597">
    <property type="term" value="C:periplasmic space"/>
    <property type="evidence" value="ECO:0007669"/>
    <property type="project" value="InterPro"/>
</dbReference>
<dbReference type="RefSeq" id="WP_116046235.1">
    <property type="nucleotide sequence ID" value="NZ_QUBQ01000002.1"/>
</dbReference>
<feature type="compositionally biased region" description="Low complexity" evidence="9">
    <location>
        <begin position="265"/>
        <end position="278"/>
    </location>
</feature>
<dbReference type="GO" id="GO:0046688">
    <property type="term" value="P:response to copper ion"/>
    <property type="evidence" value="ECO:0007669"/>
    <property type="project" value="InterPro"/>
</dbReference>
<dbReference type="InterPro" id="IPR014755">
    <property type="entry name" value="Cu-Rt/internalin_Ig-like"/>
</dbReference>
<evidence type="ECO:0000256" key="4">
    <source>
        <dbReference type="ARBA" id="ARBA00022723"/>
    </source>
</evidence>
<accession>A0A371PFL1</accession>
<proteinExistence type="predicted"/>
<dbReference type="Proteomes" id="UP000261905">
    <property type="component" value="Unassembled WGS sequence"/>
</dbReference>
<evidence type="ECO:0000256" key="9">
    <source>
        <dbReference type="SAM" id="MobiDB-lite"/>
    </source>
</evidence>
<dbReference type="Gene3D" id="2.60.40.1220">
    <property type="match status" value="1"/>
</dbReference>
<dbReference type="Pfam" id="PF05425">
    <property type="entry name" value="CopD"/>
    <property type="match status" value="1"/>
</dbReference>
<dbReference type="PANTHER" id="PTHR34820:SF4">
    <property type="entry name" value="INNER MEMBRANE PROTEIN YEBZ"/>
    <property type="match status" value="1"/>
</dbReference>
<dbReference type="Pfam" id="PF04234">
    <property type="entry name" value="CopC"/>
    <property type="match status" value="1"/>
</dbReference>
<keyword evidence="2" id="KW-1003">Cell membrane</keyword>
<keyword evidence="6 10" id="KW-1133">Transmembrane helix</keyword>
<feature type="transmembrane region" description="Helical" evidence="10">
    <location>
        <begin position="477"/>
        <end position="495"/>
    </location>
</feature>
<dbReference type="GO" id="GO:0005507">
    <property type="term" value="F:copper ion binding"/>
    <property type="evidence" value="ECO:0007669"/>
    <property type="project" value="InterPro"/>
</dbReference>
<comment type="subcellular location">
    <subcellularLocation>
        <location evidence="1">Cell membrane</location>
        <topology evidence="1">Multi-pass membrane protein</topology>
    </subcellularLocation>
</comment>
<keyword evidence="5 11" id="KW-0732">Signal</keyword>
<feature type="transmembrane region" description="Helical" evidence="10">
    <location>
        <begin position="547"/>
        <end position="566"/>
    </location>
</feature>
<keyword evidence="4" id="KW-0479">Metal-binding</keyword>
<dbReference type="AlphaFoldDB" id="A0A371PFL1"/>
<dbReference type="SUPFAM" id="SSF81296">
    <property type="entry name" value="E set domains"/>
    <property type="match status" value="1"/>
</dbReference>
<evidence type="ECO:0000256" key="2">
    <source>
        <dbReference type="ARBA" id="ARBA00022475"/>
    </source>
</evidence>
<feature type="transmembrane region" description="Helical" evidence="10">
    <location>
        <begin position="434"/>
        <end position="457"/>
    </location>
</feature>
<evidence type="ECO:0000313" key="14">
    <source>
        <dbReference type="EMBL" id="REK74675.1"/>
    </source>
</evidence>
<dbReference type="PANTHER" id="PTHR34820">
    <property type="entry name" value="INNER MEMBRANE PROTEIN YEBZ"/>
    <property type="match status" value="1"/>
</dbReference>
<evidence type="ECO:0000313" key="15">
    <source>
        <dbReference type="Proteomes" id="UP000261905"/>
    </source>
</evidence>
<feature type="compositionally biased region" description="Polar residues" evidence="9">
    <location>
        <begin position="225"/>
        <end position="234"/>
    </location>
</feature>
<keyword evidence="3 10" id="KW-0812">Transmembrane</keyword>
<dbReference type="EMBL" id="QUBQ01000002">
    <property type="protein sequence ID" value="REK74675.1"/>
    <property type="molecule type" value="Genomic_DNA"/>
</dbReference>
<evidence type="ECO:0000256" key="5">
    <source>
        <dbReference type="ARBA" id="ARBA00022729"/>
    </source>
</evidence>
<dbReference type="InterPro" id="IPR008457">
    <property type="entry name" value="Cu-R_CopD_dom"/>
</dbReference>
<dbReference type="InterPro" id="IPR007348">
    <property type="entry name" value="CopC_dom"/>
</dbReference>
<dbReference type="OrthoDB" id="2353937at2"/>
<protein>
    <recommendedName>
        <fullName evidence="16">Copper resistance protein CopC</fullName>
    </recommendedName>
</protein>
<reference evidence="14 15" key="1">
    <citation type="submission" date="2018-08" db="EMBL/GenBank/DDBJ databases">
        <title>Paenibacillus sp. M4BSY-1, whole genome shotgun sequence.</title>
        <authorList>
            <person name="Tuo L."/>
        </authorList>
    </citation>
    <scope>NUCLEOTIDE SEQUENCE [LARGE SCALE GENOMIC DNA]</scope>
    <source>
        <strain evidence="14 15">M4BSY-1</strain>
    </source>
</reference>